<evidence type="ECO:0000256" key="1">
    <source>
        <dbReference type="ARBA" id="ARBA00004571"/>
    </source>
</evidence>
<name>C1F1X9_ACIC5</name>
<organism evidence="9 10">
    <name type="scientific">Acidobacterium capsulatum (strain ATCC 51196 / DSM 11244 / BCRC 80197 / JCM 7670 / NBRC 15755 / NCIMB 13165 / 161)</name>
    <dbReference type="NCBI Taxonomy" id="240015"/>
    <lineage>
        <taxon>Bacteria</taxon>
        <taxon>Pseudomonadati</taxon>
        <taxon>Acidobacteriota</taxon>
        <taxon>Terriglobia</taxon>
        <taxon>Terriglobales</taxon>
        <taxon>Acidobacteriaceae</taxon>
        <taxon>Acidobacterium</taxon>
    </lineage>
</organism>
<protein>
    <recommendedName>
        <fullName evidence="8">TonB-dependent transporter Oar-like beta-barrel domain-containing protein</fullName>
    </recommendedName>
</protein>
<reference evidence="9 10" key="1">
    <citation type="journal article" date="2009" name="Appl. Environ. Microbiol.">
        <title>Three genomes from the phylum Acidobacteria provide insight into the lifestyles of these microorganisms in soils.</title>
        <authorList>
            <person name="Ward N.L."/>
            <person name="Challacombe J.F."/>
            <person name="Janssen P.H."/>
            <person name="Henrissat B."/>
            <person name="Coutinho P.M."/>
            <person name="Wu M."/>
            <person name="Xie G."/>
            <person name="Haft D.H."/>
            <person name="Sait M."/>
            <person name="Badger J."/>
            <person name="Barabote R.D."/>
            <person name="Bradley B."/>
            <person name="Brettin T.S."/>
            <person name="Brinkac L.M."/>
            <person name="Bruce D."/>
            <person name="Creasy T."/>
            <person name="Daugherty S.C."/>
            <person name="Davidsen T.M."/>
            <person name="DeBoy R.T."/>
            <person name="Detter J.C."/>
            <person name="Dodson R.J."/>
            <person name="Durkin A.S."/>
            <person name="Ganapathy A."/>
            <person name="Gwinn-Giglio M."/>
            <person name="Han C.S."/>
            <person name="Khouri H."/>
            <person name="Kiss H."/>
            <person name="Kothari S.P."/>
            <person name="Madupu R."/>
            <person name="Nelson K.E."/>
            <person name="Nelson W.C."/>
            <person name="Paulsen I."/>
            <person name="Penn K."/>
            <person name="Ren Q."/>
            <person name="Rosovitz M.J."/>
            <person name="Selengut J.D."/>
            <person name="Shrivastava S."/>
            <person name="Sullivan S.A."/>
            <person name="Tapia R."/>
            <person name="Thompson L.S."/>
            <person name="Watkins K.L."/>
            <person name="Yang Q."/>
            <person name="Yu C."/>
            <person name="Zafar N."/>
            <person name="Zhou L."/>
            <person name="Kuske C.R."/>
        </authorList>
    </citation>
    <scope>NUCLEOTIDE SEQUENCE [LARGE SCALE GENOMIC DNA]</scope>
    <source>
        <strain evidence="10">ATCC 51196 / DSM 11244 / BCRC 80197 / JCM 7670 / NBRC 15755 / NCIMB 13165 / 161</strain>
    </source>
</reference>
<evidence type="ECO:0000256" key="7">
    <source>
        <dbReference type="SAM" id="SignalP"/>
    </source>
</evidence>
<dbReference type="SUPFAM" id="SSF49452">
    <property type="entry name" value="Starch-binding domain-like"/>
    <property type="match status" value="1"/>
</dbReference>
<dbReference type="OrthoDB" id="97893at2"/>
<evidence type="ECO:0000256" key="3">
    <source>
        <dbReference type="ARBA" id="ARBA00022452"/>
    </source>
</evidence>
<dbReference type="SUPFAM" id="SSF56935">
    <property type="entry name" value="Porins"/>
    <property type="match status" value="1"/>
</dbReference>
<dbReference type="HOGENOM" id="CLU_006298_0_0_0"/>
<dbReference type="EMBL" id="CP001472">
    <property type="protein sequence ID" value="ACO32226.1"/>
    <property type="molecule type" value="Genomic_DNA"/>
</dbReference>
<dbReference type="PANTHER" id="PTHR30069:SF46">
    <property type="entry name" value="OAR PROTEIN"/>
    <property type="match status" value="1"/>
</dbReference>
<dbReference type="InterPro" id="IPR036942">
    <property type="entry name" value="Beta-barrel_TonB_sf"/>
</dbReference>
<dbReference type="STRING" id="240015.ACP_2526"/>
<evidence type="ECO:0000313" key="10">
    <source>
        <dbReference type="Proteomes" id="UP000002207"/>
    </source>
</evidence>
<evidence type="ECO:0000256" key="6">
    <source>
        <dbReference type="ARBA" id="ARBA00023237"/>
    </source>
</evidence>
<dbReference type="Gene3D" id="2.40.170.20">
    <property type="entry name" value="TonB-dependent receptor, beta-barrel domain"/>
    <property type="match status" value="1"/>
</dbReference>
<keyword evidence="7" id="KW-0732">Signal</keyword>
<evidence type="ECO:0000256" key="4">
    <source>
        <dbReference type="ARBA" id="ARBA00022692"/>
    </source>
</evidence>
<dbReference type="InParanoid" id="C1F1X9"/>
<evidence type="ECO:0000256" key="5">
    <source>
        <dbReference type="ARBA" id="ARBA00023136"/>
    </source>
</evidence>
<evidence type="ECO:0000259" key="8">
    <source>
        <dbReference type="Pfam" id="PF25183"/>
    </source>
</evidence>
<keyword evidence="2" id="KW-0813">Transport</keyword>
<dbReference type="GO" id="GO:0044718">
    <property type="term" value="P:siderophore transmembrane transport"/>
    <property type="evidence" value="ECO:0007669"/>
    <property type="project" value="TreeGrafter"/>
</dbReference>
<dbReference type="Pfam" id="PF25183">
    <property type="entry name" value="OMP_b-brl_4"/>
    <property type="match status" value="1"/>
</dbReference>
<dbReference type="InterPro" id="IPR057601">
    <property type="entry name" value="Oar-like_b-barrel"/>
</dbReference>
<dbReference type="InterPro" id="IPR013784">
    <property type="entry name" value="Carb-bd-like_fold"/>
</dbReference>
<dbReference type="GO" id="GO:0009279">
    <property type="term" value="C:cell outer membrane"/>
    <property type="evidence" value="ECO:0007669"/>
    <property type="project" value="UniProtKB-SubCell"/>
</dbReference>
<dbReference type="AlphaFoldDB" id="C1F1X9"/>
<dbReference type="Gene3D" id="2.60.40.1120">
    <property type="entry name" value="Carboxypeptidase-like, regulatory domain"/>
    <property type="match status" value="1"/>
</dbReference>
<keyword evidence="10" id="KW-1185">Reference proteome</keyword>
<keyword evidence="4" id="KW-0812">Transmembrane</keyword>
<gene>
    <name evidence="9" type="ordered locus">ACP_2526</name>
</gene>
<accession>C1F1X9</accession>
<dbReference type="PANTHER" id="PTHR30069">
    <property type="entry name" value="TONB-DEPENDENT OUTER MEMBRANE RECEPTOR"/>
    <property type="match status" value="1"/>
</dbReference>
<dbReference type="InterPro" id="IPR039426">
    <property type="entry name" value="TonB-dep_rcpt-like"/>
</dbReference>
<feature type="signal peptide" evidence="7">
    <location>
        <begin position="1"/>
        <end position="24"/>
    </location>
</feature>
<keyword evidence="3" id="KW-1134">Transmembrane beta strand</keyword>
<keyword evidence="5" id="KW-0472">Membrane</keyword>
<dbReference type="Proteomes" id="UP000002207">
    <property type="component" value="Chromosome"/>
</dbReference>
<dbReference type="KEGG" id="aca:ACP_2526"/>
<evidence type="ECO:0000313" key="9">
    <source>
        <dbReference type="EMBL" id="ACO32226.1"/>
    </source>
</evidence>
<keyword evidence="6" id="KW-0998">Cell outer membrane</keyword>
<feature type="domain" description="TonB-dependent transporter Oar-like beta-barrel" evidence="8">
    <location>
        <begin position="245"/>
        <end position="1156"/>
    </location>
</feature>
<dbReference type="eggNOG" id="COG1629">
    <property type="taxonomic scope" value="Bacteria"/>
</dbReference>
<dbReference type="Pfam" id="PF13620">
    <property type="entry name" value="CarboxypepD_reg"/>
    <property type="match status" value="1"/>
</dbReference>
<dbReference type="GO" id="GO:0015344">
    <property type="term" value="F:siderophore uptake transmembrane transporter activity"/>
    <property type="evidence" value="ECO:0007669"/>
    <property type="project" value="TreeGrafter"/>
</dbReference>
<evidence type="ECO:0000256" key="2">
    <source>
        <dbReference type="ARBA" id="ARBA00022448"/>
    </source>
</evidence>
<proteinExistence type="predicted"/>
<comment type="subcellular location">
    <subcellularLocation>
        <location evidence="1">Cell outer membrane</location>
        <topology evidence="1">Multi-pass membrane protein</topology>
    </subcellularLocation>
</comment>
<sequence length="1163" mass="126553">MQRTARYAFALLIAVLLSVTTVYAQATAEITGTVTDPSGAVIPGAKITATNDASGSSQSTVSNSSGLYTLPGLSNGTYTLVVTAKGFATYKTSGVVLDVAATVQENVALQLGSSSQTVTVRANALQVQSQSNEISTLISGAQVNQIATNGRNITSLTTLGTGVSGNLPSFNGVAAQTSTATISFNGMRPDHNNYLIDGGEVYDRGSGGKIDVLPSPDAISEFQVLSSNYPPDYGLSSGGTILVELKSGTRKFHGGVWEFNRNDALDAGYYFAKKNHQASPELRLNIFGGNIGGPVWIPHVYNTHKNKTFFFVNEEWRRFVQGANPTATNTIPSNDFPTAGQPFTYTPFNGPVPVVPQTSDPAKLALYTQDGLVPGQPFPNNTIPANLLDPNAVAFMGTGAIPKPNAPNNQYIASPKQPTNVREDVVRIDQNIGSKYKLMGSWIHDSMTQTIFPTQWSGDSYSTVGDIFSNPSWAAAVRLTQALSPTVLNETGLYVNGNKINVQPAGIYQQPSGWSAKSFFTGNNAENRLPQIAFSGGPINTTYTAIYWPWHNSYLNYQIRDDLSITRGKHAFKFGFSYMREDKNQQLQADTQGDYGFDGSKYSGDAYINFLLGFASTYDQLQQQRTDHWISNTYSFYAMDNWHITPRLSLQLGLRDDIMPQTYEKNNQVANFVPADYKAADAQSPDPNTGNLNPNGPGVQIINNEPFYLNGIEQAGKNGAPRGLVKNDFYTLQPRIGFAYDASGDGRTILRGGAGIFYERVQGNDIYNLSTTPPFAYAPSVSDVYFSDPNVSADTGQRASVPLGPAGLTAMNYYYPHPGTAQYSLGIQHQLAPSAIFYLGYVGSTSWNQDDLREINDLPLNAISQREEVATGCANSAPPSAGALPCPNIPSNANLYRPYLGYSNIRLEENAVNADYNSLQASVRMEKWHGLTLQLAYTWSHEIDIQSADLTTQTLAGSGGDISDPYSYKYDRGSGNFDRRNIFNANYIYDLPFYMHSHNVLARTLLSGWVVSGVTVAQSGSPVNVYYNGPDTLGLGGSTTNRPNIVGNVTFPKTQQEWFNAKAFADPVAPWVSSANNNQGFGDARKDTITGPGLFNWNISIFKTFPFTANPTGPHLQFRAESFNTFNHTEWNSIDTGSHDPNFSQVTNTYDPRVLQLGLKLLF</sequence>
<feature type="chain" id="PRO_5002909230" description="TonB-dependent transporter Oar-like beta-barrel domain-containing protein" evidence="7">
    <location>
        <begin position="25"/>
        <end position="1163"/>
    </location>
</feature>
<dbReference type="GO" id="GO:0030246">
    <property type="term" value="F:carbohydrate binding"/>
    <property type="evidence" value="ECO:0007669"/>
    <property type="project" value="InterPro"/>
</dbReference>